<evidence type="ECO:0000256" key="2">
    <source>
        <dbReference type="ARBA" id="ARBA00022448"/>
    </source>
</evidence>
<dbReference type="STRING" id="1122192.SAMN02745673_01481"/>
<dbReference type="Proteomes" id="UP000190637">
    <property type="component" value="Unassembled WGS sequence"/>
</dbReference>
<feature type="domain" description="ABC transmembrane type-1" evidence="8">
    <location>
        <begin position="134"/>
        <end position="328"/>
    </location>
</feature>
<evidence type="ECO:0000256" key="5">
    <source>
        <dbReference type="ARBA" id="ARBA00022989"/>
    </source>
</evidence>
<evidence type="ECO:0000313" key="10">
    <source>
        <dbReference type="EMBL" id="SJZ79651.1"/>
    </source>
</evidence>
<feature type="transmembrane region" description="Helical" evidence="7">
    <location>
        <begin position="21"/>
        <end position="45"/>
    </location>
</feature>
<dbReference type="EMBL" id="FUWS01000003">
    <property type="protein sequence ID" value="SJZ79651.1"/>
    <property type="molecule type" value="Genomic_DNA"/>
</dbReference>
<evidence type="ECO:0000256" key="6">
    <source>
        <dbReference type="ARBA" id="ARBA00023136"/>
    </source>
</evidence>
<evidence type="ECO:0000256" key="7">
    <source>
        <dbReference type="SAM" id="Phobius"/>
    </source>
</evidence>
<feature type="transmembrane region" description="Helical" evidence="7">
    <location>
        <begin position="118"/>
        <end position="138"/>
    </location>
</feature>
<feature type="transmembrane region" description="Helical" evidence="7">
    <location>
        <begin position="198"/>
        <end position="219"/>
    </location>
</feature>
<sequence length="336" mass="33552">MDLGPVTRPSRPAAARRGGRGPAVAVAVARTLLLLFLVSVAVFAATELLPGDAATQRATPGATEDQVADLRERLGLDQPAWWRYATWAGGLLTGDAGVSLVNGRPVAEAIAQRVPATAVLVSGALLLAAPAMLVLGWWGGAARRGRTVAAAVLTGGAAVPAVVVAGGSAALLSGALGLVPPVSLLPPDRSPLAVPELLVLPVLSTAVPTALFGAGLLAGAVRDTLARPHVADAHRRGRPVWLVACVDVAPFLLAPFTRILAISAGGLVAAATVVETLFGYPGLGSLLVTSVAARDLPVIQAGAMLAAAVVLAGLLAADLVAAATDPRAGRTQAGAR</sequence>
<dbReference type="InterPro" id="IPR000515">
    <property type="entry name" value="MetI-like"/>
</dbReference>
<evidence type="ECO:0000259" key="9">
    <source>
        <dbReference type="Pfam" id="PF19300"/>
    </source>
</evidence>
<evidence type="ECO:0000256" key="4">
    <source>
        <dbReference type="ARBA" id="ARBA00022692"/>
    </source>
</evidence>
<dbReference type="OrthoDB" id="3427645at2"/>
<dbReference type="PANTHER" id="PTHR43163">
    <property type="entry name" value="DIPEPTIDE TRANSPORT SYSTEM PERMEASE PROTEIN DPPB-RELATED"/>
    <property type="match status" value="1"/>
</dbReference>
<evidence type="ECO:0000256" key="1">
    <source>
        <dbReference type="ARBA" id="ARBA00004651"/>
    </source>
</evidence>
<dbReference type="GO" id="GO:0055085">
    <property type="term" value="P:transmembrane transport"/>
    <property type="evidence" value="ECO:0007669"/>
    <property type="project" value="InterPro"/>
</dbReference>
<keyword evidence="3" id="KW-1003">Cell membrane</keyword>
<gene>
    <name evidence="10" type="ORF">SAMN02745673_01481</name>
</gene>
<accession>A0A1T4NK08</accession>
<organism evidence="10 11">
    <name type="scientific">Marinactinospora thermotolerans DSM 45154</name>
    <dbReference type="NCBI Taxonomy" id="1122192"/>
    <lineage>
        <taxon>Bacteria</taxon>
        <taxon>Bacillati</taxon>
        <taxon>Actinomycetota</taxon>
        <taxon>Actinomycetes</taxon>
        <taxon>Streptosporangiales</taxon>
        <taxon>Nocardiopsidaceae</taxon>
        <taxon>Marinactinospora</taxon>
    </lineage>
</organism>
<protein>
    <submittedName>
        <fullName evidence="10">Peptide/nickel transport system permease protein</fullName>
    </submittedName>
</protein>
<proteinExistence type="predicted"/>
<reference evidence="10 11" key="1">
    <citation type="submission" date="2017-02" db="EMBL/GenBank/DDBJ databases">
        <authorList>
            <person name="Peterson S.W."/>
        </authorList>
    </citation>
    <scope>NUCLEOTIDE SEQUENCE [LARGE SCALE GENOMIC DNA]</scope>
    <source>
        <strain evidence="10 11">DSM 45154</strain>
    </source>
</reference>
<evidence type="ECO:0000256" key="3">
    <source>
        <dbReference type="ARBA" id="ARBA00022475"/>
    </source>
</evidence>
<name>A0A1T4NK08_9ACTN</name>
<dbReference type="Pfam" id="PF19300">
    <property type="entry name" value="BPD_transp_1_N"/>
    <property type="match status" value="1"/>
</dbReference>
<dbReference type="Pfam" id="PF00528">
    <property type="entry name" value="BPD_transp_1"/>
    <property type="match status" value="1"/>
</dbReference>
<keyword evidence="6 7" id="KW-0472">Membrane</keyword>
<feature type="transmembrane region" description="Helical" evidence="7">
    <location>
        <begin position="301"/>
        <end position="323"/>
    </location>
</feature>
<comment type="subcellular location">
    <subcellularLocation>
        <location evidence="1">Cell membrane</location>
        <topology evidence="1">Multi-pass membrane protein</topology>
    </subcellularLocation>
</comment>
<feature type="transmembrane region" description="Helical" evidence="7">
    <location>
        <begin position="240"/>
        <end position="261"/>
    </location>
</feature>
<feature type="transmembrane region" description="Helical" evidence="7">
    <location>
        <begin position="267"/>
        <end position="289"/>
    </location>
</feature>
<evidence type="ECO:0000259" key="8">
    <source>
        <dbReference type="Pfam" id="PF00528"/>
    </source>
</evidence>
<dbReference type="AlphaFoldDB" id="A0A1T4NK08"/>
<dbReference type="GO" id="GO:0005886">
    <property type="term" value="C:plasma membrane"/>
    <property type="evidence" value="ECO:0007669"/>
    <property type="project" value="UniProtKB-SubCell"/>
</dbReference>
<keyword evidence="4 7" id="KW-0812">Transmembrane</keyword>
<feature type="domain" description="ABC transporter type 1 GsiC-like N-terminal" evidence="9">
    <location>
        <begin position="31"/>
        <end position="119"/>
    </location>
</feature>
<dbReference type="InterPro" id="IPR045621">
    <property type="entry name" value="BPD_transp_1_N"/>
</dbReference>
<keyword evidence="5 7" id="KW-1133">Transmembrane helix</keyword>
<dbReference type="PANTHER" id="PTHR43163:SF3">
    <property type="entry name" value="PEPTIDE ABC TRANSPORTER PERMEASE PROTEIN"/>
    <property type="match status" value="1"/>
</dbReference>
<evidence type="ECO:0000313" key="11">
    <source>
        <dbReference type="Proteomes" id="UP000190637"/>
    </source>
</evidence>
<keyword evidence="11" id="KW-1185">Reference proteome</keyword>
<keyword evidence="2" id="KW-0813">Transport</keyword>
<feature type="transmembrane region" description="Helical" evidence="7">
    <location>
        <begin position="150"/>
        <end position="178"/>
    </location>
</feature>